<dbReference type="RefSeq" id="WP_217677672.1">
    <property type="nucleotide sequence ID" value="NZ_JAHRVA010000003.1"/>
</dbReference>
<dbReference type="EC" id="7.6.2.11" evidence="5"/>
<dbReference type="GO" id="GO:0015697">
    <property type="term" value="P:quaternary ammonium group transport"/>
    <property type="evidence" value="ECO:0007669"/>
    <property type="project" value="UniProtKB-ARBA"/>
</dbReference>
<keyword evidence="4 5" id="KW-0067">ATP-binding</keyword>
<dbReference type="AlphaFoldDB" id="A0A949PN34"/>
<comment type="subcellular location">
    <subcellularLocation>
        <location evidence="1">Cell inner membrane</location>
    </subcellularLocation>
</comment>
<dbReference type="GO" id="GO:0016887">
    <property type="term" value="F:ATP hydrolysis activity"/>
    <property type="evidence" value="ECO:0007669"/>
    <property type="project" value="InterPro"/>
</dbReference>
<dbReference type="PANTHER" id="PTHR42781">
    <property type="entry name" value="SPERMIDINE/PUTRESCINE IMPORT ATP-BINDING PROTEIN POTA"/>
    <property type="match status" value="1"/>
</dbReference>
<accession>A0A949PN34</accession>
<dbReference type="GO" id="GO:0043190">
    <property type="term" value="C:ATP-binding cassette (ABC) transporter complex"/>
    <property type="evidence" value="ECO:0007669"/>
    <property type="project" value="InterPro"/>
</dbReference>
<keyword evidence="5" id="KW-1278">Translocase</keyword>
<comment type="similarity">
    <text evidence="5">Belongs to the ABC transporter superfamily. Spermidine/putrescine importer (TC 3.A.1.11.1) family.</text>
</comment>
<evidence type="ECO:0000313" key="7">
    <source>
        <dbReference type="EMBL" id="MBV2143687.1"/>
    </source>
</evidence>
<comment type="catalytic activity">
    <reaction evidence="5">
        <text>ATP + H2O + polyamine-[polyamine-binding protein]Side 1 = ADP + phosphate + polyamineSide 2 + [polyamine-binding protein]Side 1.</text>
        <dbReference type="EC" id="7.6.2.11"/>
    </reaction>
</comment>
<dbReference type="Proteomes" id="UP000752297">
    <property type="component" value="Unassembled WGS sequence"/>
</dbReference>
<dbReference type="InterPro" id="IPR017871">
    <property type="entry name" value="ABC_transporter-like_CS"/>
</dbReference>
<keyword evidence="8" id="KW-1185">Reference proteome</keyword>
<dbReference type="InterPro" id="IPR050093">
    <property type="entry name" value="ABC_SmlMolc_Importer"/>
</dbReference>
<evidence type="ECO:0000256" key="5">
    <source>
        <dbReference type="RuleBase" id="RU364083"/>
    </source>
</evidence>
<dbReference type="GO" id="GO:0015417">
    <property type="term" value="F:ABC-type polyamine transporter activity"/>
    <property type="evidence" value="ECO:0007669"/>
    <property type="project" value="UniProtKB-EC"/>
</dbReference>
<keyword evidence="5" id="KW-1003">Cell membrane</keyword>
<dbReference type="Pfam" id="PF00005">
    <property type="entry name" value="ABC_tran"/>
    <property type="match status" value="1"/>
</dbReference>
<gene>
    <name evidence="5" type="primary">potA</name>
    <name evidence="7" type="ORF">KUG47_09260</name>
</gene>
<dbReference type="InterPro" id="IPR003593">
    <property type="entry name" value="AAA+_ATPase"/>
</dbReference>
<keyword evidence="2 5" id="KW-0813">Transport</keyword>
<keyword evidence="3 5" id="KW-0547">Nucleotide-binding</keyword>
<dbReference type="NCBIfam" id="TIGR01187">
    <property type="entry name" value="potA"/>
    <property type="match status" value="1"/>
</dbReference>
<proteinExistence type="inferred from homology"/>
<evidence type="ECO:0000256" key="1">
    <source>
        <dbReference type="ARBA" id="ARBA00004533"/>
    </source>
</evidence>
<evidence type="ECO:0000256" key="2">
    <source>
        <dbReference type="ARBA" id="ARBA00022448"/>
    </source>
</evidence>
<dbReference type="GO" id="GO:0005524">
    <property type="term" value="F:ATP binding"/>
    <property type="evidence" value="ECO:0007669"/>
    <property type="project" value="UniProtKB-KW"/>
</dbReference>
<protein>
    <recommendedName>
        <fullName evidence="5">Spermidine/putrescine import ATP-binding protein PotA</fullName>
        <ecNumber evidence="5">7.6.2.11</ecNumber>
    </recommendedName>
</protein>
<dbReference type="FunFam" id="3.40.50.300:FF:000425">
    <property type="entry name" value="Probable ABC transporter, ATP-binding subunit"/>
    <property type="match status" value="1"/>
</dbReference>
<dbReference type="Pfam" id="PF08402">
    <property type="entry name" value="TOBE_2"/>
    <property type="match status" value="1"/>
</dbReference>
<dbReference type="InterPro" id="IPR003439">
    <property type="entry name" value="ABC_transporter-like_ATP-bd"/>
</dbReference>
<keyword evidence="5" id="KW-0472">Membrane</keyword>
<dbReference type="PANTHER" id="PTHR42781:SF4">
    <property type="entry name" value="SPERMIDINE_PUTRESCINE IMPORT ATP-BINDING PROTEIN POTA"/>
    <property type="match status" value="1"/>
</dbReference>
<dbReference type="PROSITE" id="PS50893">
    <property type="entry name" value="ABC_TRANSPORTER_2"/>
    <property type="match status" value="1"/>
</dbReference>
<evidence type="ECO:0000313" key="8">
    <source>
        <dbReference type="Proteomes" id="UP000752297"/>
    </source>
</evidence>
<dbReference type="PROSITE" id="PS00211">
    <property type="entry name" value="ABC_TRANSPORTER_1"/>
    <property type="match status" value="1"/>
</dbReference>
<comment type="caution">
    <text evidence="7">The sequence shown here is derived from an EMBL/GenBank/DDBJ whole genome shotgun (WGS) entry which is preliminary data.</text>
</comment>
<dbReference type="InterPro" id="IPR005893">
    <property type="entry name" value="PotA-like"/>
</dbReference>
<dbReference type="EMBL" id="JAHRVA010000003">
    <property type="protein sequence ID" value="MBV2143687.1"/>
    <property type="molecule type" value="Genomic_DNA"/>
</dbReference>
<dbReference type="SMART" id="SM00382">
    <property type="entry name" value="AAA"/>
    <property type="match status" value="1"/>
</dbReference>
<feature type="domain" description="ABC transporter" evidence="6">
    <location>
        <begin position="11"/>
        <end position="241"/>
    </location>
</feature>
<name>A0A949PN34_9HYPH</name>
<dbReference type="InterPro" id="IPR013611">
    <property type="entry name" value="Transp-assoc_OB_typ2"/>
</dbReference>
<organism evidence="7 8">
    <name type="scientific">Falsochrobactrum tianjinense</name>
    <dbReference type="NCBI Taxonomy" id="2706015"/>
    <lineage>
        <taxon>Bacteria</taxon>
        <taxon>Pseudomonadati</taxon>
        <taxon>Pseudomonadota</taxon>
        <taxon>Alphaproteobacteria</taxon>
        <taxon>Hyphomicrobiales</taxon>
        <taxon>Brucellaceae</taxon>
        <taxon>Falsochrobactrum</taxon>
    </lineage>
</organism>
<comment type="function">
    <text evidence="5">Part of the ABC transporter complex PotABCD involved in spermidine/putrescine import. Responsible for energy coupling to the transport system.</text>
</comment>
<evidence type="ECO:0000259" key="6">
    <source>
        <dbReference type="PROSITE" id="PS50893"/>
    </source>
</evidence>
<sequence>MTASQTSAPFLSIDRLSRHYGDLKAIDNISLDLPRGEFLTLLGPSGSGKTTLLMAIAGFVTPTSGEIRLEGRNLVSFPPEKRDLGVVFQGYALFPHMTVAENVAFPLEVRGMSRAEIGKRVATALETVQLSALGERKPSQLSGGQQQRVALARALVFSPPVILLDEPLSALDRQLRADLQEELKTLHRKLGSTFINVTHDQDEALSMSTLIAVINNGRVAQCGTPAQIYEKPESTFVAHFVGRSNVIDAQVLSRESDGRIRFTAGGHEIVGHSDLGEGAETEIALSIRPEKLELSKTQRDGVNSISGTVSGCGYHGNNLQISVETTAGVIRVEAQAWRLGFTPAPGDAIYVTFPDDVPVMLRRDD</sequence>
<evidence type="ECO:0000256" key="4">
    <source>
        <dbReference type="ARBA" id="ARBA00022840"/>
    </source>
</evidence>
<comment type="subunit">
    <text evidence="5">The complex is composed of two ATP-binding proteins (PotA), two transmembrane proteins (PotB and PotC) and a solute-binding protein (PotD).</text>
</comment>
<evidence type="ECO:0000256" key="3">
    <source>
        <dbReference type="ARBA" id="ARBA00022741"/>
    </source>
</evidence>
<reference evidence="7 8" key="1">
    <citation type="submission" date="2021-06" db="EMBL/GenBank/DDBJ databases">
        <title>Falsochrobactrum tianjin sp.nov., a new petroleum-degrading bacteria isolated from oily soils.</title>
        <authorList>
            <person name="Chen G."/>
            <person name="Chen H."/>
            <person name="Tian J."/>
            <person name="Qing J."/>
            <person name="Zhong L."/>
            <person name="Ma W."/>
            <person name="Song Y."/>
            <person name="Cui X."/>
            <person name="Yan B."/>
        </authorList>
    </citation>
    <scope>NUCLEOTIDE SEQUENCE [LARGE SCALE GENOMIC DNA]</scope>
    <source>
        <strain evidence="7 8">TDYN1</strain>
    </source>
</reference>